<feature type="transmembrane region" description="Helical" evidence="1">
    <location>
        <begin position="39"/>
        <end position="60"/>
    </location>
</feature>
<evidence type="ECO:0000256" key="1">
    <source>
        <dbReference type="SAM" id="Phobius"/>
    </source>
</evidence>
<proteinExistence type="predicted"/>
<comment type="caution">
    <text evidence="2">The sequence shown here is derived from an EMBL/GenBank/DDBJ whole genome shotgun (WGS) entry which is preliminary data.</text>
</comment>
<reference evidence="2 3" key="1">
    <citation type="submission" date="2018-10" db="EMBL/GenBank/DDBJ databases">
        <title>Natrarchaeobius chitinivorans gen. nov., sp. nov., and Natrarchaeobius haloalkaliphilus sp. nov., alkaliphilic, chitin-utilizing haloarchaea from hypersaline alkaline lakes.</title>
        <authorList>
            <person name="Sorokin D.Y."/>
            <person name="Elcheninov A.G."/>
            <person name="Kostrikina N.A."/>
            <person name="Bale N.J."/>
            <person name="Sinninghe Damste J.S."/>
            <person name="Khijniak T.V."/>
            <person name="Kublanov I.V."/>
            <person name="Toshchakov S.V."/>
        </authorList>
    </citation>
    <scope>NUCLEOTIDE SEQUENCE [LARGE SCALE GENOMIC DNA]</scope>
    <source>
        <strain evidence="2 3">AArcht7</strain>
    </source>
</reference>
<dbReference type="AlphaFoldDB" id="A0A3N6PI55"/>
<evidence type="ECO:0000313" key="3">
    <source>
        <dbReference type="Proteomes" id="UP000281431"/>
    </source>
</evidence>
<protein>
    <submittedName>
        <fullName evidence="2">Uncharacterized protein</fullName>
    </submittedName>
</protein>
<accession>A0A3N6PI55</accession>
<keyword evidence="1" id="KW-0472">Membrane</keyword>
<dbReference type="Proteomes" id="UP000281431">
    <property type="component" value="Unassembled WGS sequence"/>
</dbReference>
<keyword evidence="1" id="KW-0812">Transmembrane</keyword>
<dbReference type="EMBL" id="REFZ01000006">
    <property type="protein sequence ID" value="RQH00480.1"/>
    <property type="molecule type" value="Genomic_DNA"/>
</dbReference>
<sequence length="69" mass="7270">MFEVTQPVRVGRNLLIYAVGVALLVVAALGLADARDVSTVVAVPLFVAGLALVFVVHEYFGGPVYSSHN</sequence>
<evidence type="ECO:0000313" key="2">
    <source>
        <dbReference type="EMBL" id="RQH00480.1"/>
    </source>
</evidence>
<feature type="transmembrane region" description="Helical" evidence="1">
    <location>
        <begin position="14"/>
        <end position="32"/>
    </location>
</feature>
<gene>
    <name evidence="2" type="ORF">EA472_11615</name>
</gene>
<organism evidence="2 3">
    <name type="scientific">Natrarchaeobius chitinivorans</name>
    <dbReference type="NCBI Taxonomy" id="1679083"/>
    <lineage>
        <taxon>Archaea</taxon>
        <taxon>Methanobacteriati</taxon>
        <taxon>Methanobacteriota</taxon>
        <taxon>Stenosarchaea group</taxon>
        <taxon>Halobacteria</taxon>
        <taxon>Halobacteriales</taxon>
        <taxon>Natrialbaceae</taxon>
        <taxon>Natrarchaeobius</taxon>
    </lineage>
</organism>
<keyword evidence="3" id="KW-1185">Reference proteome</keyword>
<name>A0A3N6PI55_NATCH</name>
<keyword evidence="1" id="KW-1133">Transmembrane helix</keyword>